<dbReference type="CDD" id="cd03127">
    <property type="entry name" value="tetraspanin_LEL"/>
    <property type="match status" value="1"/>
</dbReference>
<dbReference type="SUPFAM" id="SSF48652">
    <property type="entry name" value="Tetraspanin"/>
    <property type="match status" value="1"/>
</dbReference>
<gene>
    <name evidence="6" type="ORF">NQ318_014569</name>
</gene>
<evidence type="ECO:0000256" key="1">
    <source>
        <dbReference type="ARBA" id="ARBA00004141"/>
    </source>
</evidence>
<evidence type="ECO:0008006" key="8">
    <source>
        <dbReference type="Google" id="ProtNLM"/>
    </source>
</evidence>
<dbReference type="GO" id="GO:0005886">
    <property type="term" value="C:plasma membrane"/>
    <property type="evidence" value="ECO:0007669"/>
    <property type="project" value="TreeGrafter"/>
</dbReference>
<comment type="caution">
    <text evidence="6">The sequence shown here is derived from an EMBL/GenBank/DDBJ whole genome shotgun (WGS) entry which is preliminary data.</text>
</comment>
<evidence type="ECO:0000256" key="5">
    <source>
        <dbReference type="SAM" id="Phobius"/>
    </source>
</evidence>
<evidence type="ECO:0000313" key="6">
    <source>
        <dbReference type="EMBL" id="KAJ8944207.1"/>
    </source>
</evidence>
<dbReference type="AlphaFoldDB" id="A0AAV8XYF1"/>
<proteinExistence type="predicted"/>
<protein>
    <recommendedName>
        <fullName evidence="8">Tetraspanin</fullName>
    </recommendedName>
</protein>
<feature type="transmembrane region" description="Helical" evidence="5">
    <location>
        <begin position="76"/>
        <end position="101"/>
    </location>
</feature>
<evidence type="ECO:0000313" key="7">
    <source>
        <dbReference type="Proteomes" id="UP001162162"/>
    </source>
</evidence>
<keyword evidence="2 5" id="KW-0812">Transmembrane</keyword>
<comment type="subcellular location">
    <subcellularLocation>
        <location evidence="1">Membrane</location>
        <topology evidence="1">Multi-pass membrane protein</topology>
    </subcellularLocation>
</comment>
<dbReference type="Gene3D" id="1.10.1450.10">
    <property type="entry name" value="Tetraspanin"/>
    <property type="match status" value="1"/>
</dbReference>
<evidence type="ECO:0000256" key="2">
    <source>
        <dbReference type="ARBA" id="ARBA00022692"/>
    </source>
</evidence>
<name>A0AAV8XYF1_9CUCU</name>
<keyword evidence="7" id="KW-1185">Reference proteome</keyword>
<sequence length="210" mass="23100">MYYSKSTTVFKRWHDWYDSKMIFAIVMIVKAVVFKNQTIGLDVKDVSSYAIVLGVLIGIIAFFGCCGAIKESPCMLTIYAGIVLTLFILQIILGILAFVAIAEGEQGIKTEAATHLMEIYKNRNNSKDMQTIDDLQSSLECCGVNGPNGTEVAINSTIIMNSCCNSTIIEKYKVCTIGHAYQDSCSEGDYATCDGKSFRPGNNCDFLRSN</sequence>
<dbReference type="PRINTS" id="PR00259">
    <property type="entry name" value="TMFOUR"/>
</dbReference>
<dbReference type="InterPro" id="IPR008952">
    <property type="entry name" value="Tetraspanin_EC2_sf"/>
</dbReference>
<reference evidence="6" key="1">
    <citation type="journal article" date="2023" name="Insect Mol. Biol.">
        <title>Genome sequencing provides insights into the evolution of gene families encoding plant cell wall-degrading enzymes in longhorned beetles.</title>
        <authorList>
            <person name="Shin N.R."/>
            <person name="Okamura Y."/>
            <person name="Kirsch R."/>
            <person name="Pauchet Y."/>
        </authorList>
    </citation>
    <scope>NUCLEOTIDE SEQUENCE</scope>
    <source>
        <strain evidence="6">AMC_N1</strain>
    </source>
</reference>
<feature type="transmembrane region" description="Helical" evidence="5">
    <location>
        <begin position="21"/>
        <end position="40"/>
    </location>
</feature>
<feature type="transmembrane region" description="Helical" evidence="5">
    <location>
        <begin position="46"/>
        <end position="69"/>
    </location>
</feature>
<accession>A0AAV8XYF1</accession>
<keyword evidence="3 5" id="KW-1133">Transmembrane helix</keyword>
<dbReference type="Pfam" id="PF00335">
    <property type="entry name" value="Tetraspanin"/>
    <property type="match status" value="1"/>
</dbReference>
<dbReference type="PANTHER" id="PTHR19282">
    <property type="entry name" value="TETRASPANIN"/>
    <property type="match status" value="1"/>
</dbReference>
<evidence type="ECO:0000256" key="4">
    <source>
        <dbReference type="ARBA" id="ARBA00023136"/>
    </source>
</evidence>
<evidence type="ECO:0000256" key="3">
    <source>
        <dbReference type="ARBA" id="ARBA00022989"/>
    </source>
</evidence>
<organism evidence="6 7">
    <name type="scientific">Aromia moschata</name>
    <dbReference type="NCBI Taxonomy" id="1265417"/>
    <lineage>
        <taxon>Eukaryota</taxon>
        <taxon>Metazoa</taxon>
        <taxon>Ecdysozoa</taxon>
        <taxon>Arthropoda</taxon>
        <taxon>Hexapoda</taxon>
        <taxon>Insecta</taxon>
        <taxon>Pterygota</taxon>
        <taxon>Neoptera</taxon>
        <taxon>Endopterygota</taxon>
        <taxon>Coleoptera</taxon>
        <taxon>Polyphaga</taxon>
        <taxon>Cucujiformia</taxon>
        <taxon>Chrysomeloidea</taxon>
        <taxon>Cerambycidae</taxon>
        <taxon>Cerambycinae</taxon>
        <taxon>Callichromatini</taxon>
        <taxon>Aromia</taxon>
    </lineage>
</organism>
<dbReference type="InterPro" id="IPR018499">
    <property type="entry name" value="Tetraspanin/Peripherin"/>
</dbReference>
<dbReference type="Proteomes" id="UP001162162">
    <property type="component" value="Unassembled WGS sequence"/>
</dbReference>
<dbReference type="PANTHER" id="PTHR19282:SF521">
    <property type="entry name" value="IP01817P-RELATED"/>
    <property type="match status" value="1"/>
</dbReference>
<keyword evidence="4 5" id="KW-0472">Membrane</keyword>
<dbReference type="EMBL" id="JAPWTK010000263">
    <property type="protein sequence ID" value="KAJ8944207.1"/>
    <property type="molecule type" value="Genomic_DNA"/>
</dbReference>